<dbReference type="AlphaFoldDB" id="A0A1F7XLH1"/>
<organism evidence="10 11">
    <name type="scientific">Candidatus Woesebacteria bacterium RBG_16_42_24</name>
    <dbReference type="NCBI Taxonomy" id="1802485"/>
    <lineage>
        <taxon>Bacteria</taxon>
        <taxon>Candidatus Woeseibacteriota</taxon>
    </lineage>
</organism>
<comment type="similarity">
    <text evidence="3">Belongs to the ATPase gamma chain family.</text>
</comment>
<proteinExistence type="inferred from homology"/>
<protein>
    <recommendedName>
        <fullName evidence="12">ATP synthase gamma chain</fullName>
    </recommendedName>
</protein>
<evidence type="ECO:0000313" key="11">
    <source>
        <dbReference type="Proteomes" id="UP000177382"/>
    </source>
</evidence>
<keyword evidence="9" id="KW-0066">ATP synthesis</keyword>
<evidence type="ECO:0000256" key="1">
    <source>
        <dbReference type="ARBA" id="ARBA00003456"/>
    </source>
</evidence>
<accession>A0A1F7XLH1</accession>
<evidence type="ECO:0000256" key="2">
    <source>
        <dbReference type="ARBA" id="ARBA00004170"/>
    </source>
</evidence>
<evidence type="ECO:0000256" key="6">
    <source>
        <dbReference type="ARBA" id="ARBA00023065"/>
    </source>
</evidence>
<keyword evidence="7" id="KW-0472">Membrane</keyword>
<dbReference type="EMBL" id="MGFX01000006">
    <property type="protein sequence ID" value="OGM15208.1"/>
    <property type="molecule type" value="Genomic_DNA"/>
</dbReference>
<dbReference type="SUPFAM" id="SSF52943">
    <property type="entry name" value="ATP synthase (F1-ATPase), gamma subunit"/>
    <property type="match status" value="1"/>
</dbReference>
<dbReference type="InterPro" id="IPR000131">
    <property type="entry name" value="ATP_synth_F1_gsu"/>
</dbReference>
<keyword evidence="8" id="KW-0139">CF(1)</keyword>
<dbReference type="Pfam" id="PF00231">
    <property type="entry name" value="ATP-synt"/>
    <property type="match status" value="1"/>
</dbReference>
<comment type="caution">
    <text evidence="10">The sequence shown here is derived from an EMBL/GenBank/DDBJ whole genome shotgun (WGS) entry which is preliminary data.</text>
</comment>
<dbReference type="Gene3D" id="3.40.1380.10">
    <property type="match status" value="1"/>
</dbReference>
<dbReference type="PRINTS" id="PR00126">
    <property type="entry name" value="ATPASEGAMMA"/>
</dbReference>
<comment type="function">
    <text evidence="1">Produces ATP from ADP in the presence of a proton gradient across the membrane. The gamma chain is believed to be important in regulating ATPase activity and the flow of protons through the CF(0) complex.</text>
</comment>
<evidence type="ECO:0000256" key="7">
    <source>
        <dbReference type="ARBA" id="ARBA00023136"/>
    </source>
</evidence>
<dbReference type="GO" id="GO:0046933">
    <property type="term" value="F:proton-transporting ATP synthase activity, rotational mechanism"/>
    <property type="evidence" value="ECO:0007669"/>
    <property type="project" value="InterPro"/>
</dbReference>
<evidence type="ECO:0000256" key="4">
    <source>
        <dbReference type="ARBA" id="ARBA00022448"/>
    </source>
</evidence>
<keyword evidence="4" id="KW-0813">Transport</keyword>
<dbReference type="GO" id="GO:0045259">
    <property type="term" value="C:proton-transporting ATP synthase complex"/>
    <property type="evidence" value="ECO:0007669"/>
    <property type="project" value="UniProtKB-KW"/>
</dbReference>
<evidence type="ECO:0000256" key="5">
    <source>
        <dbReference type="ARBA" id="ARBA00022781"/>
    </source>
</evidence>
<gene>
    <name evidence="10" type="ORF">A2V97_01065</name>
</gene>
<comment type="subcellular location">
    <subcellularLocation>
        <location evidence="2">Membrane</location>
        <topology evidence="2">Peripheral membrane protein</topology>
    </subcellularLocation>
</comment>
<keyword evidence="6" id="KW-0406">Ion transport</keyword>
<evidence type="ECO:0000313" key="10">
    <source>
        <dbReference type="EMBL" id="OGM15208.1"/>
    </source>
</evidence>
<evidence type="ECO:0000256" key="3">
    <source>
        <dbReference type="ARBA" id="ARBA00007681"/>
    </source>
</evidence>
<reference evidence="10 11" key="1">
    <citation type="journal article" date="2016" name="Nat. Commun.">
        <title>Thousands of microbial genomes shed light on interconnected biogeochemical processes in an aquifer system.</title>
        <authorList>
            <person name="Anantharaman K."/>
            <person name="Brown C.T."/>
            <person name="Hug L.A."/>
            <person name="Sharon I."/>
            <person name="Castelle C.J."/>
            <person name="Probst A.J."/>
            <person name="Thomas B.C."/>
            <person name="Singh A."/>
            <person name="Wilkins M.J."/>
            <person name="Karaoz U."/>
            <person name="Brodie E.L."/>
            <person name="Williams K.H."/>
            <person name="Hubbard S.S."/>
            <person name="Banfield J.F."/>
        </authorList>
    </citation>
    <scope>NUCLEOTIDE SEQUENCE [LARGE SCALE GENOMIC DNA]</scope>
</reference>
<sequence>MLDEKLIVQEISQIEGLGVLVKAYAEIASVRMKKTRVNVLANRDFLAEIVRVFDEVRASYAKEILALSKRKGLKKGEKITFLGHNGKTVSVLLSANTGLYGEIVQSTLNLFMEEVRKNISEVTIIGKHGLSLFLGEEQERPYSYFDLPDDKIETTQLSNIIRHIVQYEEIHVFYGKFQSVIKQIPSTFEISAGITLSEERSKTLIKYLFEPSLEKILMFFETEIFGSLFEQVVRESALAKFASRVMAMNRADGNIKIELKRLLLEKTRINHRALNRKQLNSLISAYGYERKYG</sequence>
<dbReference type="InterPro" id="IPR035968">
    <property type="entry name" value="ATP_synth_F1_ATPase_gsu"/>
</dbReference>
<evidence type="ECO:0000256" key="8">
    <source>
        <dbReference type="ARBA" id="ARBA00023196"/>
    </source>
</evidence>
<dbReference type="STRING" id="1802485.A2V97_01065"/>
<evidence type="ECO:0000256" key="9">
    <source>
        <dbReference type="ARBA" id="ARBA00023310"/>
    </source>
</evidence>
<dbReference type="Proteomes" id="UP000177382">
    <property type="component" value="Unassembled WGS sequence"/>
</dbReference>
<name>A0A1F7XLH1_9BACT</name>
<keyword evidence="5" id="KW-0375">Hydrogen ion transport</keyword>
<evidence type="ECO:0008006" key="12">
    <source>
        <dbReference type="Google" id="ProtNLM"/>
    </source>
</evidence>